<feature type="coiled-coil region" evidence="6">
    <location>
        <begin position="124"/>
        <end position="151"/>
    </location>
</feature>
<evidence type="ECO:0000256" key="6">
    <source>
        <dbReference type="SAM" id="Coils"/>
    </source>
</evidence>
<dbReference type="InterPro" id="IPR036890">
    <property type="entry name" value="HATPase_C_sf"/>
</dbReference>
<keyword evidence="6" id="KW-0175">Coiled coil</keyword>
<evidence type="ECO:0000256" key="3">
    <source>
        <dbReference type="ARBA" id="ARBA00022553"/>
    </source>
</evidence>
<keyword evidence="4" id="KW-0808">Transferase</keyword>
<dbReference type="InterPro" id="IPR005467">
    <property type="entry name" value="His_kinase_dom"/>
</dbReference>
<comment type="caution">
    <text evidence="8">The sequence shown here is derived from an EMBL/GenBank/DDBJ whole genome shotgun (WGS) entry which is preliminary data.</text>
</comment>
<dbReference type="Pfam" id="PF08448">
    <property type="entry name" value="PAS_4"/>
    <property type="match status" value="1"/>
</dbReference>
<dbReference type="InterPro" id="IPR052162">
    <property type="entry name" value="Sensor_kinase/Photoreceptor"/>
</dbReference>
<dbReference type="Proteomes" id="UP001500141">
    <property type="component" value="Unassembled WGS sequence"/>
</dbReference>
<evidence type="ECO:0000256" key="5">
    <source>
        <dbReference type="ARBA" id="ARBA00022777"/>
    </source>
</evidence>
<dbReference type="EMBL" id="BAABIP010000005">
    <property type="protein sequence ID" value="GAA4757554.1"/>
    <property type="molecule type" value="Genomic_DNA"/>
</dbReference>
<feature type="domain" description="Histidine kinase" evidence="7">
    <location>
        <begin position="158"/>
        <end position="371"/>
    </location>
</feature>
<evidence type="ECO:0000256" key="2">
    <source>
        <dbReference type="ARBA" id="ARBA00012438"/>
    </source>
</evidence>
<dbReference type="InterPro" id="IPR035965">
    <property type="entry name" value="PAS-like_dom_sf"/>
</dbReference>
<accession>A0ABP8ZJ17</accession>
<comment type="catalytic activity">
    <reaction evidence="1">
        <text>ATP + protein L-histidine = ADP + protein N-phospho-L-histidine.</text>
        <dbReference type="EC" id="2.7.13.3"/>
    </reaction>
</comment>
<sequence length="374" mass="43645">MKNPTFYTKDRIDLERLKYAVFDNLIEGVQVIDFNWRYFYVNKSITLQGFSSKEELLSNTMMEKYPGIEKTEMFKSLQKCMDERVPSEVISEFDFPDGLKGWFELSIQPVPEGILVLSSDITKLKRADIELKKKLDEKNELLAQIISQKKQLEEFCQIISHNLRAPLSNLLLIGEMLAENHSLDDKYKYFEMQMPIIKSLQSIFEELVQATQIKMDATIKKKKIDLENITNKSIKKIRKKRSINEVNISSDFEDVKNIYYSKKYIKNILVNLISNAIKFSSPERIPTIHIKSYKKDNWICIDIEDNGLGIDLKRYKSDIFKLHKTFHNHPEAKGFGLFLTKIQVESLGGEVFVKSNVNKGSIFTIKLYKINHEE</sequence>
<keyword evidence="9" id="KW-1185">Reference proteome</keyword>
<keyword evidence="5" id="KW-0418">Kinase</keyword>
<gene>
    <name evidence="8" type="ORF">GCM10023230_01720</name>
</gene>
<proteinExistence type="predicted"/>
<dbReference type="SMART" id="SM00387">
    <property type="entry name" value="HATPase_c"/>
    <property type="match status" value="1"/>
</dbReference>
<dbReference type="Gene3D" id="1.10.287.130">
    <property type="match status" value="1"/>
</dbReference>
<dbReference type="InterPro" id="IPR004358">
    <property type="entry name" value="Sig_transdc_His_kin-like_C"/>
</dbReference>
<dbReference type="InterPro" id="IPR003594">
    <property type="entry name" value="HATPase_dom"/>
</dbReference>
<protein>
    <recommendedName>
        <fullName evidence="2">histidine kinase</fullName>
        <ecNumber evidence="2">2.7.13.3</ecNumber>
    </recommendedName>
</protein>
<reference evidence="9" key="1">
    <citation type="journal article" date="2019" name="Int. J. Syst. Evol. Microbiol.">
        <title>The Global Catalogue of Microorganisms (GCM) 10K type strain sequencing project: providing services to taxonomists for standard genome sequencing and annotation.</title>
        <authorList>
            <consortium name="The Broad Institute Genomics Platform"/>
            <consortium name="The Broad Institute Genome Sequencing Center for Infectious Disease"/>
            <person name="Wu L."/>
            <person name="Ma J."/>
        </authorList>
    </citation>
    <scope>NUCLEOTIDE SEQUENCE [LARGE SCALE GENOMIC DNA]</scope>
    <source>
        <strain evidence="9">JCM 18198</strain>
    </source>
</reference>
<dbReference type="InterPro" id="IPR013656">
    <property type="entry name" value="PAS_4"/>
</dbReference>
<dbReference type="PROSITE" id="PS50109">
    <property type="entry name" value="HIS_KIN"/>
    <property type="match status" value="1"/>
</dbReference>
<dbReference type="CDD" id="cd00075">
    <property type="entry name" value="HATPase"/>
    <property type="match status" value="1"/>
</dbReference>
<organism evidence="8 9">
    <name type="scientific">Flavobacterium hankyongi</name>
    <dbReference type="NCBI Taxonomy" id="1176532"/>
    <lineage>
        <taxon>Bacteria</taxon>
        <taxon>Pseudomonadati</taxon>
        <taxon>Bacteroidota</taxon>
        <taxon>Flavobacteriia</taxon>
        <taxon>Flavobacteriales</taxon>
        <taxon>Flavobacteriaceae</taxon>
        <taxon>Flavobacterium</taxon>
    </lineage>
</organism>
<dbReference type="Gene3D" id="3.30.565.10">
    <property type="entry name" value="Histidine kinase-like ATPase, C-terminal domain"/>
    <property type="match status" value="1"/>
</dbReference>
<name>A0ABP8ZJ17_9FLAO</name>
<dbReference type="SUPFAM" id="SSF55874">
    <property type="entry name" value="ATPase domain of HSP90 chaperone/DNA topoisomerase II/histidine kinase"/>
    <property type="match status" value="1"/>
</dbReference>
<dbReference type="Gene3D" id="3.30.450.20">
    <property type="entry name" value="PAS domain"/>
    <property type="match status" value="1"/>
</dbReference>
<dbReference type="InterPro" id="IPR000014">
    <property type="entry name" value="PAS"/>
</dbReference>
<dbReference type="InterPro" id="IPR036097">
    <property type="entry name" value="HisK_dim/P_sf"/>
</dbReference>
<dbReference type="SUPFAM" id="SSF55785">
    <property type="entry name" value="PYP-like sensor domain (PAS domain)"/>
    <property type="match status" value="1"/>
</dbReference>
<keyword evidence="3" id="KW-0597">Phosphoprotein</keyword>
<evidence type="ECO:0000256" key="4">
    <source>
        <dbReference type="ARBA" id="ARBA00022679"/>
    </source>
</evidence>
<evidence type="ECO:0000259" key="7">
    <source>
        <dbReference type="PROSITE" id="PS50109"/>
    </source>
</evidence>
<dbReference type="SUPFAM" id="SSF47384">
    <property type="entry name" value="Homodimeric domain of signal transducing histidine kinase"/>
    <property type="match status" value="1"/>
</dbReference>
<dbReference type="PANTHER" id="PTHR43304:SF1">
    <property type="entry name" value="PAC DOMAIN-CONTAINING PROTEIN"/>
    <property type="match status" value="1"/>
</dbReference>
<dbReference type="PRINTS" id="PR00344">
    <property type="entry name" value="BCTRLSENSOR"/>
</dbReference>
<evidence type="ECO:0000313" key="8">
    <source>
        <dbReference type="EMBL" id="GAA4757554.1"/>
    </source>
</evidence>
<dbReference type="Pfam" id="PF02518">
    <property type="entry name" value="HATPase_c"/>
    <property type="match status" value="1"/>
</dbReference>
<dbReference type="EC" id="2.7.13.3" evidence="2"/>
<evidence type="ECO:0000256" key="1">
    <source>
        <dbReference type="ARBA" id="ARBA00000085"/>
    </source>
</evidence>
<dbReference type="PANTHER" id="PTHR43304">
    <property type="entry name" value="PHYTOCHROME-LIKE PROTEIN CPH1"/>
    <property type="match status" value="1"/>
</dbReference>
<dbReference type="CDD" id="cd00130">
    <property type="entry name" value="PAS"/>
    <property type="match status" value="1"/>
</dbReference>
<evidence type="ECO:0000313" key="9">
    <source>
        <dbReference type="Proteomes" id="UP001500141"/>
    </source>
</evidence>
<dbReference type="RefSeq" id="WP_264542651.1">
    <property type="nucleotide sequence ID" value="NZ_BAABIP010000005.1"/>
</dbReference>